<evidence type="ECO:0000313" key="2">
    <source>
        <dbReference type="EMBL" id="OQR97626.1"/>
    </source>
</evidence>
<feature type="domain" description="Metallo-beta-lactamase" evidence="1">
    <location>
        <begin position="43"/>
        <end position="248"/>
    </location>
</feature>
<dbReference type="OrthoDB" id="527344at2759"/>
<dbReference type="STRING" id="1202772.A0A1V9ZI15"/>
<name>A0A1V9ZI15_ACHHY</name>
<dbReference type="Proteomes" id="UP000243579">
    <property type="component" value="Unassembled WGS sequence"/>
</dbReference>
<dbReference type="PANTHER" id="PTHR46504">
    <property type="entry name" value="TRNASE Z TRZ1"/>
    <property type="match status" value="1"/>
</dbReference>
<sequence length="293" mass="31715">MSHLETSPRVSVHSVAGVGSCCYVESLDIAFDIGVCFGKAPGRKHVFVTHGHIDHIKALPGHAGERALCKASPATYYVPTHLVPHVQAILASFECMQEAAIPATIIGIEAGSCIRVSPRVVVKAFATHHRVPSLGYVAYTVTKRLHDDYKGLPPNELIALRKAKVPIDVEVVAPAVAYTGDTEVSFFEPHNDEHCSDFLAAPVLVTECTYVGDKTAPAKATARGHIHADQLVAIADRFRNEHLVLTHFSAQYSLRNLTATLTDTMRCMPPSVWLAHGDVWAALSKDEKEATGL</sequence>
<protein>
    <submittedName>
        <fullName evidence="2">Nuclear ribonuclease Z</fullName>
    </submittedName>
</protein>
<dbReference type="SUPFAM" id="SSF56281">
    <property type="entry name" value="Metallo-hydrolase/oxidoreductase"/>
    <property type="match status" value="1"/>
</dbReference>
<comment type="caution">
    <text evidence="2">The sequence shown here is derived from an EMBL/GenBank/DDBJ whole genome shotgun (WGS) entry which is preliminary data.</text>
</comment>
<dbReference type="AlphaFoldDB" id="A0A1V9ZI15"/>
<dbReference type="PANTHER" id="PTHR46504:SF2">
    <property type="entry name" value="TRNASE Z TRZ1"/>
    <property type="match status" value="1"/>
</dbReference>
<dbReference type="InterPro" id="IPR001279">
    <property type="entry name" value="Metallo-B-lactamas"/>
</dbReference>
<accession>A0A1V9ZI15</accession>
<dbReference type="EMBL" id="JNBR01000100">
    <property type="protein sequence ID" value="OQR97626.1"/>
    <property type="molecule type" value="Genomic_DNA"/>
</dbReference>
<evidence type="ECO:0000313" key="3">
    <source>
        <dbReference type="Proteomes" id="UP000243579"/>
    </source>
</evidence>
<dbReference type="Gene3D" id="3.60.15.10">
    <property type="entry name" value="Ribonuclease Z/Hydroxyacylglutathione hydrolase-like"/>
    <property type="match status" value="1"/>
</dbReference>
<gene>
    <name evidence="2" type="ORF">ACHHYP_10156</name>
</gene>
<proteinExistence type="predicted"/>
<evidence type="ECO:0000259" key="1">
    <source>
        <dbReference type="Pfam" id="PF12706"/>
    </source>
</evidence>
<dbReference type="Pfam" id="PF12706">
    <property type="entry name" value="Lactamase_B_2"/>
    <property type="match status" value="1"/>
</dbReference>
<keyword evidence="3" id="KW-1185">Reference proteome</keyword>
<reference evidence="2 3" key="1">
    <citation type="journal article" date="2014" name="Genome Biol. Evol.">
        <title>The secreted proteins of Achlya hypogyna and Thraustotheca clavata identify the ancestral oomycete secretome and reveal gene acquisitions by horizontal gene transfer.</title>
        <authorList>
            <person name="Misner I."/>
            <person name="Blouin N."/>
            <person name="Leonard G."/>
            <person name="Richards T.A."/>
            <person name="Lane C.E."/>
        </authorList>
    </citation>
    <scope>NUCLEOTIDE SEQUENCE [LARGE SCALE GENOMIC DNA]</scope>
    <source>
        <strain evidence="2 3">ATCC 48635</strain>
    </source>
</reference>
<dbReference type="InterPro" id="IPR036866">
    <property type="entry name" value="RibonucZ/Hydroxyglut_hydro"/>
</dbReference>
<organism evidence="2 3">
    <name type="scientific">Achlya hypogyna</name>
    <name type="common">Oomycete</name>
    <name type="synonym">Protoachlya hypogyna</name>
    <dbReference type="NCBI Taxonomy" id="1202772"/>
    <lineage>
        <taxon>Eukaryota</taxon>
        <taxon>Sar</taxon>
        <taxon>Stramenopiles</taxon>
        <taxon>Oomycota</taxon>
        <taxon>Saprolegniomycetes</taxon>
        <taxon>Saprolegniales</taxon>
        <taxon>Achlyaceae</taxon>
        <taxon>Achlya</taxon>
    </lineage>
</organism>